<protein>
    <submittedName>
        <fullName evidence="2">Uncharacterized protein</fullName>
    </submittedName>
</protein>
<name>A0AAU6V5L6_UNCXX</name>
<organism evidence="2">
    <name type="scientific">bacterium 19NY03SH02</name>
    <dbReference type="NCBI Taxonomy" id="2920631"/>
    <lineage>
        <taxon>Bacteria</taxon>
    </lineage>
</organism>
<dbReference type="AlphaFoldDB" id="A0AAU6V5L6"/>
<accession>A0AAU6V5L6</accession>
<dbReference type="EMBL" id="CP095354">
    <property type="protein sequence ID" value="XAG81976.1"/>
    <property type="molecule type" value="Genomic_DNA"/>
</dbReference>
<gene>
    <name evidence="2" type="ORF">MRN14_05085</name>
</gene>
<evidence type="ECO:0000313" key="2">
    <source>
        <dbReference type="EMBL" id="XAG81976.1"/>
    </source>
</evidence>
<proteinExistence type="predicted"/>
<sequence length="49" mass="5467">MNSATQKPCLNPDSRDSTANSKPHGKGRFQRWLAAIGRSLSLQHKSLFK</sequence>
<reference evidence="2" key="1">
    <citation type="submission" date="2022-03" db="EMBL/GenBank/DDBJ databases">
        <title>Sea Food Isolates.</title>
        <authorList>
            <person name="Li c."/>
        </authorList>
    </citation>
    <scope>NUCLEOTIDE SEQUENCE</scope>
    <source>
        <strain evidence="2">19NY03SH02</strain>
    </source>
</reference>
<feature type="region of interest" description="Disordered" evidence="1">
    <location>
        <begin position="1"/>
        <end position="29"/>
    </location>
</feature>
<evidence type="ECO:0000256" key="1">
    <source>
        <dbReference type="SAM" id="MobiDB-lite"/>
    </source>
</evidence>